<comment type="caution">
    <text evidence="1">The sequence shown here is derived from an EMBL/GenBank/DDBJ whole genome shotgun (WGS) entry which is preliminary data.</text>
</comment>
<gene>
    <name evidence="1" type="ORF">B1A_09309</name>
</gene>
<reference evidence="1" key="2">
    <citation type="journal article" date="2014" name="ISME J.">
        <title>Microbial stratification in low pH oxic and suboxic macroscopic growths along an acid mine drainage.</title>
        <authorList>
            <person name="Mendez-Garcia C."/>
            <person name="Mesa V."/>
            <person name="Sprenger R.R."/>
            <person name="Richter M."/>
            <person name="Diez M.S."/>
            <person name="Solano J."/>
            <person name="Bargiela R."/>
            <person name="Golyshina O.V."/>
            <person name="Manteca A."/>
            <person name="Ramos J.L."/>
            <person name="Gallego J.R."/>
            <person name="Llorente I."/>
            <person name="Martins Dos Santos V.A."/>
            <person name="Jensen O.N."/>
            <person name="Pelaez A.I."/>
            <person name="Sanchez J."/>
            <person name="Ferrer M."/>
        </authorList>
    </citation>
    <scope>NUCLEOTIDE SEQUENCE</scope>
</reference>
<accession>T1CBJ2</accession>
<name>T1CBJ2_9ZZZZ</name>
<reference evidence="1" key="1">
    <citation type="submission" date="2013-08" db="EMBL/GenBank/DDBJ databases">
        <authorList>
            <person name="Mendez C."/>
            <person name="Richter M."/>
            <person name="Ferrer M."/>
            <person name="Sanchez J."/>
        </authorList>
    </citation>
    <scope>NUCLEOTIDE SEQUENCE</scope>
</reference>
<feature type="non-terminal residue" evidence="1">
    <location>
        <position position="53"/>
    </location>
</feature>
<dbReference type="AlphaFoldDB" id="T1CBJ2"/>
<organism evidence="1">
    <name type="scientific">mine drainage metagenome</name>
    <dbReference type="NCBI Taxonomy" id="410659"/>
    <lineage>
        <taxon>unclassified sequences</taxon>
        <taxon>metagenomes</taxon>
        <taxon>ecological metagenomes</taxon>
    </lineage>
</organism>
<sequence>MTSQLAALRTSAPVGPFGLIARARGDVERLQTVLDSFGYYDGKITITIDGVRL</sequence>
<proteinExistence type="predicted"/>
<dbReference type="EMBL" id="AUZX01006626">
    <property type="protein sequence ID" value="EQD63079.1"/>
    <property type="molecule type" value="Genomic_DNA"/>
</dbReference>
<evidence type="ECO:0000313" key="1">
    <source>
        <dbReference type="EMBL" id="EQD63079.1"/>
    </source>
</evidence>
<protein>
    <submittedName>
        <fullName evidence="1">Uncharacterized protein</fullName>
    </submittedName>
</protein>